<dbReference type="InterPro" id="IPR041535">
    <property type="entry name" value="VbhA"/>
</dbReference>
<protein>
    <recommendedName>
        <fullName evidence="1">Antitoxin VbhA domain-containing protein</fullName>
    </recommendedName>
</protein>
<dbReference type="EMBL" id="CP000019">
    <property type="protein sequence ID" value="AAU25834.1"/>
    <property type="molecule type" value="Genomic_DNA"/>
</dbReference>
<dbReference type="CDD" id="cd11586">
    <property type="entry name" value="VbhA_like"/>
    <property type="match status" value="1"/>
</dbReference>
<dbReference type="Gene3D" id="1.10.8.1050">
    <property type="entry name" value="Antitoxin VbhA-like"/>
    <property type="match status" value="1"/>
</dbReference>
<reference evidence="2" key="1">
    <citation type="submission" date="2004-09" db="EMBL/GenBank/DDBJ databases">
        <authorList>
            <consortium name="Joint Genome Institute Microbial Sequencing"/>
            <consortium name="Finishing and Annotation Team"/>
        </authorList>
    </citation>
    <scope>NUCLEOTIDE SEQUENCE</scope>
    <source>
        <strain evidence="2">129PT</strain>
        <plasmid evidence="2">pHS129</plasmid>
    </source>
</reference>
<geneLocation type="plasmid" evidence="2">
    <name>pHS129</name>
</geneLocation>
<accession>Q629K3</accession>
<reference evidence="2" key="3">
    <citation type="submission" date="2006-08" db="EMBL/GenBank/DDBJ databases">
        <title>A 5 kb plasmid sequence of Haemophilus somnus 129PT.</title>
        <authorList>
            <person name="Copeland A."/>
            <person name="Lucas S."/>
            <person name="Lapidus A."/>
            <person name="Barry K."/>
            <person name="Glavina del Rio T."/>
            <person name="Hammon N."/>
            <person name="Dalin E."/>
            <person name="Tice H."/>
            <person name="Pitluck S."/>
            <person name="Brettin T.S."/>
            <person name="Bruce D."/>
            <person name="Challacombe J.F."/>
            <person name="Chertkov O."/>
            <person name="Detter J.C."/>
            <person name="Gilna P."/>
            <person name="Han S."/>
            <person name="Misra M."/>
            <person name="Tapia R."/>
            <person name="Thayer N.N."/>
            <person name="Xie G."/>
            <person name="Inzana T.J."/>
            <person name="Duncan A.J."/>
            <person name="Siddaramppa S."/>
            <person name="Richardson P."/>
        </authorList>
    </citation>
    <scope>NUCLEOTIDE SEQUENCE</scope>
    <source>
        <strain evidence="2">129PT</strain>
        <plasmid evidence="2">pHS129</plasmid>
    </source>
</reference>
<dbReference type="AlphaFoldDB" id="Q629K3"/>
<name>Q629K3_HISS1</name>
<organism evidence="2">
    <name type="scientific">Histophilus somni (strain 129Pt)</name>
    <name type="common">Haemophilus somnus</name>
    <dbReference type="NCBI Taxonomy" id="205914"/>
    <lineage>
        <taxon>Bacteria</taxon>
        <taxon>Pseudomonadati</taxon>
        <taxon>Pseudomonadota</taxon>
        <taxon>Gammaproteobacteria</taxon>
        <taxon>Pasteurellales</taxon>
        <taxon>Pasteurellaceae</taxon>
        <taxon>Histophilus</taxon>
    </lineage>
</organism>
<dbReference type="InterPro" id="IPR033788">
    <property type="entry name" value="VbhA-like"/>
</dbReference>
<reference evidence="2" key="2">
    <citation type="journal article" date="2006" name="Plasmid">
        <title>Comparative analyses of two cryptic plasmids from Haemophilus somnus (Histophilus somni).</title>
        <authorList>
            <person name="Siddaramappa S."/>
            <person name="Duncan A.J."/>
            <person name="Brettin T."/>
            <person name="Inzana T.J."/>
        </authorList>
    </citation>
    <scope>NUCLEOTIDE SEQUENCE</scope>
    <source>
        <strain evidence="2">129PT</strain>
        <plasmid evidence="2">pHS129</plasmid>
    </source>
</reference>
<dbReference type="KEGG" id="hso:HS_p04"/>
<sequence>MSWLRLKRGNLDFMNDEKLTPEVLDRRAYHVRNALASFALEGEYPSNEAEDLFNKFASGEIETMDELRVQINLLYSED</sequence>
<evidence type="ECO:0000313" key="2">
    <source>
        <dbReference type="EMBL" id="AAU25834.1"/>
    </source>
</evidence>
<keyword evidence="2" id="KW-0614">Plasmid</keyword>
<dbReference type="HOGENOM" id="CLU_197454_0_0_6"/>
<dbReference type="Pfam" id="PF18495">
    <property type="entry name" value="VbhA"/>
    <property type="match status" value="1"/>
</dbReference>
<proteinExistence type="predicted"/>
<dbReference type="InterPro" id="IPR043038">
    <property type="entry name" value="VbhA_sf"/>
</dbReference>
<feature type="domain" description="Antitoxin VbhA" evidence="1">
    <location>
        <begin position="27"/>
        <end position="68"/>
    </location>
</feature>
<evidence type="ECO:0000259" key="1">
    <source>
        <dbReference type="Pfam" id="PF18495"/>
    </source>
</evidence>
<gene>
    <name evidence="2" type="ordered locus">HS_p04</name>
</gene>